<accession>A0A2T2MZ41</accession>
<sequence>MDPAWPRRNTQIDLGLVSRLNSTNHLQGTREPVNPSRSTSKTIKRAKGDPESAVSQDLVLVKVTELRIRPHEYIEPINSSPWEAYEKIFQLPLNTTDRITVAEIKGKMSKAIQSDKNPLANLVLVKSISGSDAQEKLRMIQKIRHPNFVLPIEIYLSDGCFYVVSEYMAFPLCNVATNPHLNDLRLAAILGQQIVDALVYLDSVKLEHDSLTCSSIFLHPYGDVKIATHEKCSSSCSENQKTGIRALSSIMMELMQGYAKEGGSVGVDDPQNWSLNTINFLSETTSVRSAAELKK</sequence>
<keyword evidence="3" id="KW-1185">Reference proteome</keyword>
<gene>
    <name evidence="2" type="ORF">BS50DRAFT_510290</name>
</gene>
<proteinExistence type="predicted"/>
<dbReference type="STRING" id="1448308.A0A2T2MZ41"/>
<dbReference type="OrthoDB" id="3738511at2759"/>
<dbReference type="Proteomes" id="UP000240883">
    <property type="component" value="Unassembled WGS sequence"/>
</dbReference>
<organism evidence="2 3">
    <name type="scientific">Corynespora cassiicola Philippines</name>
    <dbReference type="NCBI Taxonomy" id="1448308"/>
    <lineage>
        <taxon>Eukaryota</taxon>
        <taxon>Fungi</taxon>
        <taxon>Dikarya</taxon>
        <taxon>Ascomycota</taxon>
        <taxon>Pezizomycotina</taxon>
        <taxon>Dothideomycetes</taxon>
        <taxon>Pleosporomycetidae</taxon>
        <taxon>Pleosporales</taxon>
        <taxon>Corynesporascaceae</taxon>
        <taxon>Corynespora</taxon>
    </lineage>
</organism>
<feature type="region of interest" description="Disordered" evidence="1">
    <location>
        <begin position="23"/>
        <end position="50"/>
    </location>
</feature>
<evidence type="ECO:0000313" key="2">
    <source>
        <dbReference type="EMBL" id="PSN58525.1"/>
    </source>
</evidence>
<dbReference type="EMBL" id="KZ678344">
    <property type="protein sequence ID" value="PSN58525.1"/>
    <property type="molecule type" value="Genomic_DNA"/>
</dbReference>
<reference evidence="2 3" key="1">
    <citation type="journal article" date="2018" name="Front. Microbiol.">
        <title>Genome-Wide Analysis of Corynespora cassiicola Leaf Fall Disease Putative Effectors.</title>
        <authorList>
            <person name="Lopez D."/>
            <person name="Ribeiro S."/>
            <person name="Label P."/>
            <person name="Fumanal B."/>
            <person name="Venisse J.S."/>
            <person name="Kohler A."/>
            <person name="de Oliveira R.R."/>
            <person name="Labutti K."/>
            <person name="Lipzen A."/>
            <person name="Lail K."/>
            <person name="Bauer D."/>
            <person name="Ohm R.A."/>
            <person name="Barry K.W."/>
            <person name="Spatafora J."/>
            <person name="Grigoriev I.V."/>
            <person name="Martin F.M."/>
            <person name="Pujade-Renaud V."/>
        </authorList>
    </citation>
    <scope>NUCLEOTIDE SEQUENCE [LARGE SCALE GENOMIC DNA]</scope>
    <source>
        <strain evidence="2 3">Philippines</strain>
    </source>
</reference>
<evidence type="ECO:0000313" key="3">
    <source>
        <dbReference type="Proteomes" id="UP000240883"/>
    </source>
</evidence>
<protein>
    <recommendedName>
        <fullName evidence="4">Protein kinase domain-containing protein</fullName>
    </recommendedName>
</protein>
<dbReference type="SUPFAM" id="SSF56112">
    <property type="entry name" value="Protein kinase-like (PK-like)"/>
    <property type="match status" value="1"/>
</dbReference>
<dbReference type="Gene3D" id="1.10.510.10">
    <property type="entry name" value="Transferase(Phosphotransferase) domain 1"/>
    <property type="match status" value="1"/>
</dbReference>
<name>A0A2T2MZ41_CORCC</name>
<dbReference type="InterPro" id="IPR011009">
    <property type="entry name" value="Kinase-like_dom_sf"/>
</dbReference>
<evidence type="ECO:0000256" key="1">
    <source>
        <dbReference type="SAM" id="MobiDB-lite"/>
    </source>
</evidence>
<feature type="non-terminal residue" evidence="2">
    <location>
        <position position="295"/>
    </location>
</feature>
<evidence type="ECO:0008006" key="4">
    <source>
        <dbReference type="Google" id="ProtNLM"/>
    </source>
</evidence>
<dbReference type="AlphaFoldDB" id="A0A2T2MZ41"/>